<protein>
    <recommendedName>
        <fullName evidence="4">Reverse transcriptase-rnase h-integrase</fullName>
    </recommendedName>
</protein>
<evidence type="ECO:0000313" key="3">
    <source>
        <dbReference type="Proteomes" id="UP000054988"/>
    </source>
</evidence>
<accession>A0A0W0EZ91</accession>
<sequence>MPSLRNPTLAPTPMMQLVDHVSALCADWSAISPDIAHSTCVIDASKLSLDIHLDIHLATALTNEGLATLCAEGLIRAQTLCQMVAVMTMNETMTTNPTTISAENVDMLAAEYDRDAQLLFVGTDPKKVRLLSVEEWQAIGWQLTFDVPSTPRLGTVNEMPDIDDRPDTSYDYDTELYGDGES</sequence>
<dbReference type="AlphaFoldDB" id="A0A0W0EZ91"/>
<dbReference type="EMBL" id="LATX01002435">
    <property type="protein sequence ID" value="KTB29348.1"/>
    <property type="molecule type" value="Genomic_DNA"/>
</dbReference>
<evidence type="ECO:0008006" key="4">
    <source>
        <dbReference type="Google" id="ProtNLM"/>
    </source>
</evidence>
<comment type="caution">
    <text evidence="2">The sequence shown here is derived from an EMBL/GenBank/DDBJ whole genome shotgun (WGS) entry which is preliminary data.</text>
</comment>
<proteinExistence type="predicted"/>
<feature type="compositionally biased region" description="Acidic residues" evidence="1">
    <location>
        <begin position="170"/>
        <end position="182"/>
    </location>
</feature>
<feature type="region of interest" description="Disordered" evidence="1">
    <location>
        <begin position="154"/>
        <end position="182"/>
    </location>
</feature>
<dbReference type="Proteomes" id="UP000054988">
    <property type="component" value="Unassembled WGS sequence"/>
</dbReference>
<evidence type="ECO:0000313" key="2">
    <source>
        <dbReference type="EMBL" id="KTB29348.1"/>
    </source>
</evidence>
<organism evidence="2 3">
    <name type="scientific">Moniliophthora roreri</name>
    <name type="common">Frosty pod rot fungus</name>
    <name type="synonym">Monilia roreri</name>
    <dbReference type="NCBI Taxonomy" id="221103"/>
    <lineage>
        <taxon>Eukaryota</taxon>
        <taxon>Fungi</taxon>
        <taxon>Dikarya</taxon>
        <taxon>Basidiomycota</taxon>
        <taxon>Agaricomycotina</taxon>
        <taxon>Agaricomycetes</taxon>
        <taxon>Agaricomycetidae</taxon>
        <taxon>Agaricales</taxon>
        <taxon>Marasmiineae</taxon>
        <taxon>Marasmiaceae</taxon>
        <taxon>Moniliophthora</taxon>
    </lineage>
</organism>
<reference evidence="2 3" key="1">
    <citation type="submission" date="2015-12" db="EMBL/GenBank/DDBJ databases">
        <title>Draft genome sequence of Moniliophthora roreri, the causal agent of frosty pod rot of cacao.</title>
        <authorList>
            <person name="Aime M.C."/>
            <person name="Diaz-Valderrama J.R."/>
            <person name="Kijpornyongpan T."/>
            <person name="Phillips-Mora W."/>
        </authorList>
    </citation>
    <scope>NUCLEOTIDE SEQUENCE [LARGE SCALE GENOMIC DNA]</scope>
    <source>
        <strain evidence="2 3">MCA 2952</strain>
    </source>
</reference>
<gene>
    <name evidence="2" type="ORF">WG66_18108</name>
</gene>
<name>A0A0W0EZ91_MONRR</name>
<evidence type="ECO:0000256" key="1">
    <source>
        <dbReference type="SAM" id="MobiDB-lite"/>
    </source>
</evidence>